<name>A0ABV9K746_9PORP</name>
<dbReference type="EMBL" id="JBHSGO010000115">
    <property type="protein sequence ID" value="MFC4665735.1"/>
    <property type="molecule type" value="Genomic_DNA"/>
</dbReference>
<dbReference type="Proteomes" id="UP001596020">
    <property type="component" value="Unassembled WGS sequence"/>
</dbReference>
<keyword evidence="2" id="KW-1185">Reference proteome</keyword>
<reference evidence="2" key="1">
    <citation type="journal article" date="2019" name="Int. J. Syst. Evol. Microbiol.">
        <title>The Global Catalogue of Microorganisms (GCM) 10K type strain sequencing project: providing services to taxonomists for standard genome sequencing and annotation.</title>
        <authorList>
            <consortium name="The Broad Institute Genomics Platform"/>
            <consortium name="The Broad Institute Genome Sequencing Center for Infectious Disease"/>
            <person name="Wu L."/>
            <person name="Ma J."/>
        </authorList>
    </citation>
    <scope>NUCLEOTIDE SEQUENCE [LARGE SCALE GENOMIC DNA]</scope>
    <source>
        <strain evidence="2">CGMCC 4.7357</strain>
    </source>
</reference>
<organism evidence="1 2">
    <name type="scientific">Falsiporphyromonas endometrii</name>
    <dbReference type="NCBI Taxonomy" id="1387297"/>
    <lineage>
        <taxon>Bacteria</taxon>
        <taxon>Pseudomonadati</taxon>
        <taxon>Bacteroidota</taxon>
        <taxon>Bacteroidia</taxon>
        <taxon>Bacteroidales</taxon>
        <taxon>Porphyromonadaceae</taxon>
        <taxon>Falsiporphyromonas</taxon>
    </lineage>
</organism>
<dbReference type="RefSeq" id="WP_380078131.1">
    <property type="nucleotide sequence ID" value="NZ_JBHSGO010000115.1"/>
</dbReference>
<gene>
    <name evidence="1" type="ORF">ACFO3G_03795</name>
</gene>
<dbReference type="Pfam" id="PF14127">
    <property type="entry name" value="DUF4294"/>
    <property type="match status" value="1"/>
</dbReference>
<dbReference type="InterPro" id="IPR025636">
    <property type="entry name" value="DUF4294"/>
</dbReference>
<evidence type="ECO:0000313" key="1">
    <source>
        <dbReference type="EMBL" id="MFC4665735.1"/>
    </source>
</evidence>
<comment type="caution">
    <text evidence="1">The sequence shown here is derived from an EMBL/GenBank/DDBJ whole genome shotgun (WGS) entry which is preliminary data.</text>
</comment>
<proteinExistence type="predicted"/>
<accession>A0ABV9K746</accession>
<sequence>MRITKVIITIFVSLLVYSLSFEEMKAQGHFETPVKQDSIMMMHIENGDTIYITVLPNLIVSNKAYKPLTKEQKQILWRLIRDVRKTLPIAKSWAAQLVETYEYTQTMPNKKDREKHLKRVQDELMETYKPIMKKLTLRQGKILIKLVGRQTNQTSYDIVKAISGSWKAFWWNAYANLFGASLKEKYDPLHVPEDALIERIIHMIEDGKL</sequence>
<protein>
    <submittedName>
        <fullName evidence="1">DUF4294 domain-containing protein</fullName>
    </submittedName>
</protein>
<evidence type="ECO:0000313" key="2">
    <source>
        <dbReference type="Proteomes" id="UP001596020"/>
    </source>
</evidence>